<evidence type="ECO:0000313" key="2">
    <source>
        <dbReference type="EMBL" id="KAK3765853.1"/>
    </source>
</evidence>
<dbReference type="EMBL" id="JAWDGP010004277">
    <property type="protein sequence ID" value="KAK3765853.1"/>
    <property type="molecule type" value="Genomic_DNA"/>
</dbReference>
<reference evidence="2" key="1">
    <citation type="journal article" date="2023" name="G3 (Bethesda)">
        <title>A reference genome for the long-term kleptoplast-retaining sea slug Elysia crispata morphotype clarki.</title>
        <authorList>
            <person name="Eastman K.E."/>
            <person name="Pendleton A.L."/>
            <person name="Shaikh M.A."/>
            <person name="Suttiyut T."/>
            <person name="Ogas R."/>
            <person name="Tomko P."/>
            <person name="Gavelis G."/>
            <person name="Widhalm J.R."/>
            <person name="Wisecaver J.H."/>
        </authorList>
    </citation>
    <scope>NUCLEOTIDE SEQUENCE</scope>
    <source>
        <strain evidence="2">ECLA1</strain>
    </source>
</reference>
<evidence type="ECO:0000256" key="1">
    <source>
        <dbReference type="SAM" id="MobiDB-lite"/>
    </source>
</evidence>
<organism evidence="2 3">
    <name type="scientific">Elysia crispata</name>
    <name type="common">lettuce slug</name>
    <dbReference type="NCBI Taxonomy" id="231223"/>
    <lineage>
        <taxon>Eukaryota</taxon>
        <taxon>Metazoa</taxon>
        <taxon>Spiralia</taxon>
        <taxon>Lophotrochozoa</taxon>
        <taxon>Mollusca</taxon>
        <taxon>Gastropoda</taxon>
        <taxon>Heterobranchia</taxon>
        <taxon>Euthyneura</taxon>
        <taxon>Panpulmonata</taxon>
        <taxon>Sacoglossa</taxon>
        <taxon>Placobranchoidea</taxon>
        <taxon>Plakobranchidae</taxon>
        <taxon>Elysia</taxon>
    </lineage>
</organism>
<keyword evidence="3" id="KW-1185">Reference proteome</keyword>
<accession>A0AAE1DDX7</accession>
<comment type="caution">
    <text evidence="2">The sequence shown here is derived from an EMBL/GenBank/DDBJ whole genome shotgun (WGS) entry which is preliminary data.</text>
</comment>
<gene>
    <name evidence="2" type="ORF">RRG08_026320</name>
</gene>
<name>A0AAE1DDX7_9GAST</name>
<proteinExistence type="predicted"/>
<dbReference type="AlphaFoldDB" id="A0AAE1DDX7"/>
<evidence type="ECO:0000313" key="3">
    <source>
        <dbReference type="Proteomes" id="UP001283361"/>
    </source>
</evidence>
<protein>
    <submittedName>
        <fullName evidence="2">Uncharacterized protein</fullName>
    </submittedName>
</protein>
<sequence length="97" mass="10207">MFFHVFAQNISRNASCLPASNDHGQGGCPDVGTFQEEIAHAQTAGPTAGMTLIAGCQTRCTLNRPGEPNDDSGERPTAGDHSSVLARHETGKIRACL</sequence>
<feature type="region of interest" description="Disordered" evidence="1">
    <location>
        <begin position="63"/>
        <end position="97"/>
    </location>
</feature>
<dbReference type="Proteomes" id="UP001283361">
    <property type="component" value="Unassembled WGS sequence"/>
</dbReference>
<feature type="compositionally biased region" description="Basic and acidic residues" evidence="1">
    <location>
        <begin position="86"/>
        <end position="97"/>
    </location>
</feature>